<dbReference type="Gene3D" id="2.60.40.3940">
    <property type="match status" value="1"/>
</dbReference>
<dbReference type="EMBL" id="JAMZEK010000003">
    <property type="protein sequence ID" value="MCP1375402.1"/>
    <property type="molecule type" value="Genomic_DNA"/>
</dbReference>
<organism evidence="2 3">
    <name type="scientific">Dyella lutea</name>
    <dbReference type="NCBI Taxonomy" id="2950441"/>
    <lineage>
        <taxon>Bacteria</taxon>
        <taxon>Pseudomonadati</taxon>
        <taxon>Pseudomonadota</taxon>
        <taxon>Gammaproteobacteria</taxon>
        <taxon>Lysobacterales</taxon>
        <taxon>Rhodanobacteraceae</taxon>
        <taxon>Dyella</taxon>
    </lineage>
</organism>
<proteinExistence type="predicted"/>
<sequence>MDYPTSDPTVGLVGGKFTDGNPAGGVAASRDSASWANLVTDELIGLLTEAGIVPSDADNTQVLAAIIAIIGQQFTGSNQTLANPGYQKLPGGLIVQWGTVTTNGTTTKVVTFPVTFPTALLADAVIPPDNNLVGGQGSTASTRTYTTKTTSGAASGAGITFNYIALGH</sequence>
<keyword evidence="3" id="KW-1185">Reference proteome</keyword>
<dbReference type="RefSeq" id="WP_253567864.1">
    <property type="nucleotide sequence ID" value="NZ_JAMZEK010000003.1"/>
</dbReference>
<protein>
    <recommendedName>
        <fullName evidence="1">Putative tail fiber protein gp53-like C-terminal domain-containing protein</fullName>
    </recommendedName>
</protein>
<gene>
    <name evidence="2" type="ORF">NC595_15230</name>
</gene>
<reference evidence="2 3" key="1">
    <citation type="submission" date="2022-06" db="EMBL/GenBank/DDBJ databases">
        <title>Dyella sp. Sa strain:Sa Genome sequencing.</title>
        <authorList>
            <person name="Park S."/>
        </authorList>
    </citation>
    <scope>NUCLEOTIDE SEQUENCE [LARGE SCALE GENOMIC DNA]</scope>
    <source>
        <strain evidence="2 3">Sa</strain>
    </source>
</reference>
<evidence type="ECO:0000313" key="3">
    <source>
        <dbReference type="Proteomes" id="UP001204615"/>
    </source>
</evidence>
<name>A0ABT1FDE2_9GAMM</name>
<dbReference type="InterPro" id="IPR054075">
    <property type="entry name" value="Gp53-like_C"/>
</dbReference>
<evidence type="ECO:0000259" key="1">
    <source>
        <dbReference type="Pfam" id="PF21882"/>
    </source>
</evidence>
<accession>A0ABT1FDE2</accession>
<evidence type="ECO:0000313" key="2">
    <source>
        <dbReference type="EMBL" id="MCP1375402.1"/>
    </source>
</evidence>
<feature type="domain" description="Putative tail fiber protein gp53-like C-terminal" evidence="1">
    <location>
        <begin position="88"/>
        <end position="168"/>
    </location>
</feature>
<dbReference type="Proteomes" id="UP001204615">
    <property type="component" value="Unassembled WGS sequence"/>
</dbReference>
<dbReference type="Pfam" id="PF21882">
    <property type="entry name" value="Gp53-like_C"/>
    <property type="match status" value="1"/>
</dbReference>
<comment type="caution">
    <text evidence="2">The sequence shown here is derived from an EMBL/GenBank/DDBJ whole genome shotgun (WGS) entry which is preliminary data.</text>
</comment>